<evidence type="ECO:0000313" key="1">
    <source>
        <dbReference type="EMBL" id="OGH86299.1"/>
    </source>
</evidence>
<gene>
    <name evidence="1" type="ORF">A2493_03550</name>
</gene>
<protein>
    <submittedName>
        <fullName evidence="1">Uncharacterized protein</fullName>
    </submittedName>
</protein>
<dbReference type="AlphaFoldDB" id="A0A1F6NQY4"/>
<organism evidence="1 2">
    <name type="scientific">Candidatus Magasanikbacteria bacterium RIFOXYC12_FULL_33_11</name>
    <dbReference type="NCBI Taxonomy" id="1798701"/>
    <lineage>
        <taxon>Bacteria</taxon>
        <taxon>Candidatus Magasanikiibacteriota</taxon>
    </lineage>
</organism>
<comment type="caution">
    <text evidence="1">The sequence shown here is derived from an EMBL/GenBank/DDBJ whole genome shotgun (WGS) entry which is preliminary data.</text>
</comment>
<dbReference type="Proteomes" id="UP000178349">
    <property type="component" value="Unassembled WGS sequence"/>
</dbReference>
<reference evidence="1 2" key="1">
    <citation type="journal article" date="2016" name="Nat. Commun.">
        <title>Thousands of microbial genomes shed light on interconnected biogeochemical processes in an aquifer system.</title>
        <authorList>
            <person name="Anantharaman K."/>
            <person name="Brown C.T."/>
            <person name="Hug L.A."/>
            <person name="Sharon I."/>
            <person name="Castelle C.J."/>
            <person name="Probst A.J."/>
            <person name="Thomas B.C."/>
            <person name="Singh A."/>
            <person name="Wilkins M.J."/>
            <person name="Karaoz U."/>
            <person name="Brodie E.L."/>
            <person name="Williams K.H."/>
            <person name="Hubbard S.S."/>
            <person name="Banfield J.F."/>
        </authorList>
    </citation>
    <scope>NUCLEOTIDE SEQUENCE [LARGE SCALE GENOMIC DNA]</scope>
</reference>
<name>A0A1F6NQY4_9BACT</name>
<dbReference type="EMBL" id="MFQW01000025">
    <property type="protein sequence ID" value="OGH86299.1"/>
    <property type="molecule type" value="Genomic_DNA"/>
</dbReference>
<proteinExistence type="predicted"/>
<sequence>MEKKLDVGIDVGNYESLDIASKQMMEMNISQKVREALGSVKESKQILLGHTDIHYPVSLSTEEIRALVKKISVDTSASLHVLANIGLALHNIKERDNNIQIYLYTELFPHLIDNPDIAINLILIFARKHIKVDVVSFVSLIRAAAKSEYKRVYLVSSLQNMGVHLMARFMSILAEKIRYNQDEVERALKEWDMENLEKCADTLFLIYLDLDSVGKHIVDPYYRESFLNNIDKKKASLVRDVINKYNVGGRLSVVDIGKEEGILSLSDEIKTNSWHKDVVERDVEIAPSKKGFWRSVKFFLKRN</sequence>
<evidence type="ECO:0000313" key="2">
    <source>
        <dbReference type="Proteomes" id="UP000178349"/>
    </source>
</evidence>
<accession>A0A1F6NQY4</accession>